<protein>
    <recommendedName>
        <fullName evidence="4">ZP domain-containing protein</fullName>
    </recommendedName>
</protein>
<feature type="domain" description="ZP" evidence="4">
    <location>
        <begin position="626"/>
        <end position="736"/>
    </location>
</feature>
<proteinExistence type="predicted"/>
<dbReference type="Pfam" id="PF23344">
    <property type="entry name" value="ZP-N"/>
    <property type="match status" value="1"/>
</dbReference>
<dbReference type="InterPro" id="IPR057774">
    <property type="entry name" value="D8C_UMOD/GP2/OIT3-like"/>
</dbReference>
<evidence type="ECO:0000313" key="6">
    <source>
        <dbReference type="Proteomes" id="UP000275408"/>
    </source>
</evidence>
<dbReference type="AlphaFoldDB" id="A0A3M6TCT6"/>
<dbReference type="InterPro" id="IPR001507">
    <property type="entry name" value="ZP_dom"/>
</dbReference>
<evidence type="ECO:0000259" key="4">
    <source>
        <dbReference type="PROSITE" id="PS51034"/>
    </source>
</evidence>
<organism evidence="5 6">
    <name type="scientific">Pocillopora damicornis</name>
    <name type="common">Cauliflower coral</name>
    <name type="synonym">Millepora damicornis</name>
    <dbReference type="NCBI Taxonomy" id="46731"/>
    <lineage>
        <taxon>Eukaryota</taxon>
        <taxon>Metazoa</taxon>
        <taxon>Cnidaria</taxon>
        <taxon>Anthozoa</taxon>
        <taxon>Hexacorallia</taxon>
        <taxon>Scleractinia</taxon>
        <taxon>Astrocoeniina</taxon>
        <taxon>Pocilloporidae</taxon>
        <taxon>Pocillopora</taxon>
    </lineage>
</organism>
<dbReference type="Pfam" id="PF23283">
    <property type="entry name" value="D8C_UMOD"/>
    <property type="match status" value="3"/>
</dbReference>
<evidence type="ECO:0000256" key="3">
    <source>
        <dbReference type="SAM" id="MobiDB-lite"/>
    </source>
</evidence>
<reference evidence="5 6" key="1">
    <citation type="journal article" date="2018" name="Sci. Rep.">
        <title>Comparative analysis of the Pocillopora damicornis genome highlights role of immune system in coral evolution.</title>
        <authorList>
            <person name="Cunning R."/>
            <person name="Bay R.A."/>
            <person name="Gillette P."/>
            <person name="Baker A.C."/>
            <person name="Traylor-Knowles N."/>
        </authorList>
    </citation>
    <scope>NUCLEOTIDE SEQUENCE [LARGE SCALE GENOMIC DNA]</scope>
    <source>
        <strain evidence="5">RSMAS</strain>
        <tissue evidence="5">Whole animal</tissue>
    </source>
</reference>
<name>A0A3M6TCT6_POCDA</name>
<keyword evidence="6" id="KW-1185">Reference proteome</keyword>
<sequence length="736" mass="82456">QQQIKYETLGCFKDSQVDPRPLPELLADLTSEVDWYDPNKVIKKCAKLASDKGYTAFGLQSYGQCWSGKKAAKTYDSDGVSSGCGVGLGGREENMVFKIILDEPTTKVPTTEPVTIALECQNYITLTSINRSATFNEPLGLCDDKLQPGWYKFSGRAGDRMPTSCVPVRHCGTHAPGWLNGPHPAVHEGAVSRDVCFHWRSCCSWRNSVLVRNCGAFYVYFLSPTMTCNLGYCGNGKETTTRLSTTETSATSAPTTGTTLMTSSGPTFPTTPLTPLECLNYKSLNESTRAVTYSSKNRQALCDNRLPKAWYRFSGGAGDKMPERCVDKFSCGTHAPGWLSKSHPLVTEGVVDATVCFHWGSTCCFWSSQVKVRNCGGFYVYQLKQTPACSLRYCGNRQEPMTSTPYPSTTKAPTTPSLPPECSRYKVISDADRSQTYEYKNVQDAKPICDRRLPKAWYRFSGLAGDKMSNECVPPYHCGTHAPGWLLGAHPEVSDGVVTRTVCFSWRNKCCRWRSQISVRNCGDFYVYKLQRAPKCKLRYCGVGKQGTTTTPGPTTNPIPTTIAKHPFIVICIPQRMPRRDEAFPYKCNYHRLDSVQNVLNNFQLLHKRRGAAEKRAQAYPPFMVMCLVDSMHVFIPRRHLPRSVDPWQLRLDDERCGVAQMNDEHVMLQTPLEGCGTTRRTYDKSVSFHNKVVAQSGMGFLDLPFQCSYETLDSDKDLNRFEPFFKRDEPETGPN</sequence>
<gene>
    <name evidence="5" type="ORF">pdam_00016178</name>
</gene>
<dbReference type="EMBL" id="RCHS01003846">
    <property type="protein sequence ID" value="RMX39237.1"/>
    <property type="molecule type" value="Genomic_DNA"/>
</dbReference>
<dbReference type="InterPro" id="IPR055356">
    <property type="entry name" value="ZP-N"/>
</dbReference>
<evidence type="ECO:0000256" key="2">
    <source>
        <dbReference type="ARBA" id="ARBA00023157"/>
    </source>
</evidence>
<accession>A0A3M6TCT6</accession>
<keyword evidence="2" id="KW-1015">Disulfide bond</keyword>
<dbReference type="PROSITE" id="PS51034">
    <property type="entry name" value="ZP_2"/>
    <property type="match status" value="1"/>
</dbReference>
<keyword evidence="1" id="KW-0732">Signal</keyword>
<feature type="region of interest" description="Disordered" evidence="3">
    <location>
        <begin position="244"/>
        <end position="266"/>
    </location>
</feature>
<evidence type="ECO:0000256" key="1">
    <source>
        <dbReference type="ARBA" id="ARBA00022729"/>
    </source>
</evidence>
<feature type="non-terminal residue" evidence="5">
    <location>
        <position position="1"/>
    </location>
</feature>
<dbReference type="PANTHER" id="PTHR36191:SF4">
    <property type="entry name" value="VWFD DOMAIN-CONTAINING PROTEIN"/>
    <property type="match status" value="1"/>
</dbReference>
<dbReference type="Proteomes" id="UP000275408">
    <property type="component" value="Unassembled WGS sequence"/>
</dbReference>
<dbReference type="PANTHER" id="PTHR36191">
    <property type="entry name" value="ENDO/EXONUCLEASE/PHOSPHATASE DOMAIN-CONTAINING PROTEIN-RELATED"/>
    <property type="match status" value="1"/>
</dbReference>
<comment type="caution">
    <text evidence="5">The sequence shown here is derived from an EMBL/GenBank/DDBJ whole genome shotgun (WGS) entry which is preliminary data.</text>
</comment>
<evidence type="ECO:0000313" key="5">
    <source>
        <dbReference type="EMBL" id="RMX39237.1"/>
    </source>
</evidence>
<dbReference type="Gene3D" id="2.60.40.3210">
    <property type="entry name" value="Zona pellucida, ZP-N domain"/>
    <property type="match status" value="1"/>
</dbReference>
<dbReference type="STRING" id="46731.A0A3M6TCT6"/>
<dbReference type="OrthoDB" id="6110697at2759"/>